<dbReference type="GO" id="GO:0008236">
    <property type="term" value="F:serine-type peptidase activity"/>
    <property type="evidence" value="ECO:0007669"/>
    <property type="project" value="InterPro"/>
</dbReference>
<evidence type="ECO:0000313" key="4">
    <source>
        <dbReference type="Proteomes" id="UP000317043"/>
    </source>
</evidence>
<dbReference type="Proteomes" id="UP000317043">
    <property type="component" value="Unassembled WGS sequence"/>
</dbReference>
<evidence type="ECO:0000259" key="2">
    <source>
        <dbReference type="Pfam" id="PF00326"/>
    </source>
</evidence>
<comment type="caution">
    <text evidence="3">The sequence shown here is derived from an EMBL/GenBank/DDBJ whole genome shotgun (WGS) entry which is preliminary data.</text>
</comment>
<sequence>MTDLAQNTEETQSPRRPRRWRRLVTVTLVVLIVLLGGVVGGAGWYFSGEVVNVTHGEYDYPVTVAAVNGTEVTLPVTDETTRPGVWGLHWPEGRALLGDVLRIEDGFVVRPIQRILYGTLTAGTATRIDLWAVGEDPETAFGIPYETVDIDTELGGAPAWYVPADGDTWVIAVHGRNAGPREALRIIPTLHAAGMPVLSITHRNDEGAPASPDGLHHLGDTEWRDVAAAVDYAVAAGASDVVLYGWSMGGAVVMTAARRMDDRDLVSGVILDSPVLDWGSTLDKQGAQRSVPAPIVTVAKWLVEWRVDLDLTDLDQRRFAAEVAIPILLFADLDDETVDVAASLEFAEAVDPALMTLVTTTAGHTASWNENPAGYESAVTKFVTDR</sequence>
<dbReference type="GO" id="GO:0006508">
    <property type="term" value="P:proteolysis"/>
    <property type="evidence" value="ECO:0007669"/>
    <property type="project" value="InterPro"/>
</dbReference>
<dbReference type="InterPro" id="IPR029058">
    <property type="entry name" value="AB_hydrolase_fold"/>
</dbReference>
<organism evidence="3 4">
    <name type="scientific">Stackebrandtia endophytica</name>
    <dbReference type="NCBI Taxonomy" id="1496996"/>
    <lineage>
        <taxon>Bacteria</taxon>
        <taxon>Bacillati</taxon>
        <taxon>Actinomycetota</taxon>
        <taxon>Actinomycetes</taxon>
        <taxon>Glycomycetales</taxon>
        <taxon>Glycomycetaceae</taxon>
        <taxon>Stackebrandtia</taxon>
    </lineage>
</organism>
<keyword evidence="1" id="KW-0472">Membrane</keyword>
<dbReference type="RefSeq" id="WP_170183200.1">
    <property type="nucleotide sequence ID" value="NZ_JBHTGS010000001.1"/>
</dbReference>
<dbReference type="InterPro" id="IPR001375">
    <property type="entry name" value="Peptidase_S9_cat"/>
</dbReference>
<protein>
    <recommendedName>
        <fullName evidence="2">Peptidase S9 prolyl oligopeptidase catalytic domain-containing protein</fullName>
    </recommendedName>
</protein>
<keyword evidence="1" id="KW-1133">Transmembrane helix</keyword>
<dbReference type="InParanoid" id="A0A543ATU9"/>
<feature type="transmembrane region" description="Helical" evidence="1">
    <location>
        <begin position="23"/>
        <end position="46"/>
    </location>
</feature>
<accession>A0A543ATU9</accession>
<proteinExistence type="predicted"/>
<dbReference type="Gene3D" id="3.40.50.1820">
    <property type="entry name" value="alpha/beta hydrolase"/>
    <property type="match status" value="1"/>
</dbReference>
<dbReference type="Pfam" id="PF00326">
    <property type="entry name" value="Peptidase_S9"/>
    <property type="match status" value="1"/>
</dbReference>
<dbReference type="AlphaFoldDB" id="A0A543ATU9"/>
<evidence type="ECO:0000313" key="3">
    <source>
        <dbReference type="EMBL" id="TQL75992.1"/>
    </source>
</evidence>
<feature type="domain" description="Peptidase S9 prolyl oligopeptidase catalytic" evidence="2">
    <location>
        <begin position="216"/>
        <end position="371"/>
    </location>
</feature>
<dbReference type="EMBL" id="VFOW01000001">
    <property type="protein sequence ID" value="TQL75992.1"/>
    <property type="molecule type" value="Genomic_DNA"/>
</dbReference>
<gene>
    <name evidence="3" type="ORF">FB566_1512</name>
</gene>
<keyword evidence="4" id="KW-1185">Reference proteome</keyword>
<dbReference type="SUPFAM" id="SSF53474">
    <property type="entry name" value="alpha/beta-Hydrolases"/>
    <property type="match status" value="1"/>
</dbReference>
<name>A0A543ATU9_9ACTN</name>
<keyword evidence="1" id="KW-0812">Transmembrane</keyword>
<reference evidence="3 4" key="1">
    <citation type="submission" date="2019-06" db="EMBL/GenBank/DDBJ databases">
        <title>Sequencing the genomes of 1000 actinobacteria strains.</title>
        <authorList>
            <person name="Klenk H.-P."/>
        </authorList>
    </citation>
    <scope>NUCLEOTIDE SEQUENCE [LARGE SCALE GENOMIC DNA]</scope>
    <source>
        <strain evidence="3 4">DSM 45928</strain>
    </source>
</reference>
<evidence type="ECO:0000256" key="1">
    <source>
        <dbReference type="SAM" id="Phobius"/>
    </source>
</evidence>